<dbReference type="InParanoid" id="A0A409VLL3"/>
<dbReference type="GO" id="GO:0042274">
    <property type="term" value="P:ribosomal small subunit biogenesis"/>
    <property type="evidence" value="ECO:0007669"/>
    <property type="project" value="TreeGrafter"/>
</dbReference>
<sequence length="344" mass="37766">MSSLQKLTKKQKKGLAFRERKTGKGQGKNDLDDMEANAVPAMEDQNLAGSDSHAPQISGDVGEKKSKAEHIAGGAEGKRKEGKVGGKGKGKAETEDVPVIVDKVNSSSKKRKRDGEDEATENEDEDATNDKPKKTSKRKKTGDDKQADMKVEKQRKQRFILFLGNLKYTTTLEAIKAHFAVCDPPPTIRLLTPKHNTPGPAQRPKSKGCAFLEFSHRNALQQGLKLHQSNLDGRMINVELTAGGGGKGESRLTKVRERNKALLEQREERIEKEAMQEDSFPNLPSRPQRFSATSGLDQMPSTRRTWTVGDVEDGEAHTGGKRHRKSSKAPSRTWGTGVNAIPVG</sequence>
<feature type="compositionally biased region" description="Basic and acidic residues" evidence="3">
    <location>
        <begin position="61"/>
        <end position="94"/>
    </location>
</feature>
<feature type="compositionally biased region" description="Basic and acidic residues" evidence="3">
    <location>
        <begin position="16"/>
        <end position="31"/>
    </location>
</feature>
<dbReference type="EMBL" id="NHYD01003976">
    <property type="protein sequence ID" value="PPQ67164.1"/>
    <property type="molecule type" value="Genomic_DNA"/>
</dbReference>
<organism evidence="5 6">
    <name type="scientific">Psilocybe cyanescens</name>
    <dbReference type="NCBI Taxonomy" id="93625"/>
    <lineage>
        <taxon>Eukaryota</taxon>
        <taxon>Fungi</taxon>
        <taxon>Dikarya</taxon>
        <taxon>Basidiomycota</taxon>
        <taxon>Agaricomycotina</taxon>
        <taxon>Agaricomycetes</taxon>
        <taxon>Agaricomycetidae</taxon>
        <taxon>Agaricales</taxon>
        <taxon>Agaricineae</taxon>
        <taxon>Strophariaceae</taxon>
        <taxon>Psilocybe</taxon>
    </lineage>
</organism>
<feature type="compositionally biased region" description="Basic and acidic residues" evidence="3">
    <location>
        <begin position="141"/>
        <end position="153"/>
    </location>
</feature>
<dbReference type="PANTHER" id="PTHR23236:SF51">
    <property type="entry name" value="NUCLEOLAR PROTEIN 6"/>
    <property type="match status" value="1"/>
</dbReference>
<name>A0A409VLL3_PSICY</name>
<feature type="region of interest" description="Disordered" evidence="3">
    <location>
        <begin position="1"/>
        <end position="153"/>
    </location>
</feature>
<keyword evidence="1 2" id="KW-0694">RNA-binding</keyword>
<dbReference type="InterPro" id="IPR000504">
    <property type="entry name" value="RRM_dom"/>
</dbReference>
<comment type="caution">
    <text evidence="5">The sequence shown here is derived from an EMBL/GenBank/DDBJ whole genome shotgun (WGS) entry which is preliminary data.</text>
</comment>
<dbReference type="GO" id="GO:0005730">
    <property type="term" value="C:nucleolus"/>
    <property type="evidence" value="ECO:0007669"/>
    <property type="project" value="TreeGrafter"/>
</dbReference>
<dbReference type="SUPFAM" id="SSF54928">
    <property type="entry name" value="RNA-binding domain, RBD"/>
    <property type="match status" value="1"/>
</dbReference>
<evidence type="ECO:0000259" key="4">
    <source>
        <dbReference type="PROSITE" id="PS50102"/>
    </source>
</evidence>
<dbReference type="InterPro" id="IPR034228">
    <property type="entry name" value="Nop6_RRM"/>
</dbReference>
<evidence type="ECO:0000256" key="1">
    <source>
        <dbReference type="ARBA" id="ARBA00022884"/>
    </source>
</evidence>
<dbReference type="PROSITE" id="PS50102">
    <property type="entry name" value="RRM"/>
    <property type="match status" value="1"/>
</dbReference>
<dbReference type="STRING" id="93625.A0A409VLL3"/>
<dbReference type="OrthoDB" id="167718at2759"/>
<gene>
    <name evidence="5" type="ORF">CVT25_005765</name>
</gene>
<evidence type="ECO:0000256" key="2">
    <source>
        <dbReference type="PROSITE-ProRule" id="PRU00176"/>
    </source>
</evidence>
<dbReference type="InterPro" id="IPR012677">
    <property type="entry name" value="Nucleotide-bd_a/b_plait_sf"/>
</dbReference>
<proteinExistence type="predicted"/>
<dbReference type="InterPro" id="IPR035979">
    <property type="entry name" value="RBD_domain_sf"/>
</dbReference>
<dbReference type="Gene3D" id="3.30.70.330">
    <property type="match status" value="1"/>
</dbReference>
<accession>A0A409VLL3</accession>
<dbReference type="GO" id="GO:0019843">
    <property type="term" value="F:rRNA binding"/>
    <property type="evidence" value="ECO:0007669"/>
    <property type="project" value="TreeGrafter"/>
</dbReference>
<feature type="compositionally biased region" description="Polar residues" evidence="3">
    <location>
        <begin position="288"/>
        <end position="305"/>
    </location>
</feature>
<dbReference type="CDD" id="cd12400">
    <property type="entry name" value="RRM_Nop6"/>
    <property type="match status" value="1"/>
</dbReference>
<keyword evidence="6" id="KW-1185">Reference proteome</keyword>
<evidence type="ECO:0000313" key="6">
    <source>
        <dbReference type="Proteomes" id="UP000283269"/>
    </source>
</evidence>
<protein>
    <recommendedName>
        <fullName evidence="4">RRM domain-containing protein</fullName>
    </recommendedName>
</protein>
<feature type="domain" description="RRM" evidence="4">
    <location>
        <begin position="159"/>
        <end position="243"/>
    </location>
</feature>
<reference evidence="5 6" key="1">
    <citation type="journal article" date="2018" name="Evol. Lett.">
        <title>Horizontal gene cluster transfer increased hallucinogenic mushroom diversity.</title>
        <authorList>
            <person name="Reynolds H.T."/>
            <person name="Vijayakumar V."/>
            <person name="Gluck-Thaler E."/>
            <person name="Korotkin H.B."/>
            <person name="Matheny P.B."/>
            <person name="Slot J.C."/>
        </authorList>
    </citation>
    <scope>NUCLEOTIDE SEQUENCE [LARGE SCALE GENOMIC DNA]</scope>
    <source>
        <strain evidence="5 6">2631</strain>
    </source>
</reference>
<feature type="compositionally biased region" description="Acidic residues" evidence="3">
    <location>
        <begin position="116"/>
        <end position="127"/>
    </location>
</feature>
<dbReference type="AlphaFoldDB" id="A0A409VLL3"/>
<dbReference type="Proteomes" id="UP000283269">
    <property type="component" value="Unassembled WGS sequence"/>
</dbReference>
<dbReference type="PANTHER" id="PTHR23236">
    <property type="entry name" value="EUKARYOTIC TRANSLATION INITIATION FACTOR 4B/4H"/>
    <property type="match status" value="1"/>
</dbReference>
<dbReference type="SMART" id="SM00360">
    <property type="entry name" value="RRM"/>
    <property type="match status" value="1"/>
</dbReference>
<evidence type="ECO:0000313" key="5">
    <source>
        <dbReference type="EMBL" id="PPQ67164.1"/>
    </source>
</evidence>
<evidence type="ECO:0000256" key="3">
    <source>
        <dbReference type="SAM" id="MobiDB-lite"/>
    </source>
</evidence>
<feature type="region of interest" description="Disordered" evidence="3">
    <location>
        <begin position="272"/>
        <end position="344"/>
    </location>
</feature>